<dbReference type="GeneID" id="87824500"/>
<evidence type="ECO:0000313" key="3">
    <source>
        <dbReference type="Proteomes" id="UP001302602"/>
    </source>
</evidence>
<name>A0AAN6U6W9_9PEZI</name>
<keyword evidence="1" id="KW-0560">Oxidoreductase</keyword>
<gene>
    <name evidence="2" type="ORF">N657DRAFT_531840</name>
</gene>
<feature type="non-terminal residue" evidence="2">
    <location>
        <position position="1"/>
    </location>
</feature>
<protein>
    <submittedName>
        <fullName evidence="2">NAD(P)-binding protein</fullName>
    </submittedName>
</protein>
<sequence>DPTSPLTGKTILITGANSGLGLAAATKLARLGPSRLILAVRNLDSGRAAQRNIQAQLRLHLAQNNNIKPEPDMDVWVFDLASYTTIAALARRASAELDRLDVAVLNAGVYEVGYGVSANKWERTLQVNTLGTALLGVLLLPLLRRVRERDGYGVRVGLVASRRAEAVRWTQEVRDGKGGVLEAANAVWEEGYEPSEQYRMSKFLLMAVVKKMAALVDESEVTVTAVCPGGVATNLSRGWTGVVAAVVKTLVNTLIMRTPEYAARSVVSGVSLGPEASGRLWYDDELHDTSRLSFLAGEDGERLGDKIWAEVIDALQREVPEVGEVLR</sequence>
<comment type="caution">
    <text evidence="2">The sequence shown here is derived from an EMBL/GenBank/DDBJ whole genome shotgun (WGS) entry which is preliminary data.</text>
</comment>
<dbReference type="AlphaFoldDB" id="A0AAN6U6W9"/>
<dbReference type="PRINTS" id="PR00081">
    <property type="entry name" value="GDHRDH"/>
</dbReference>
<organism evidence="2 3">
    <name type="scientific">Parathielavia appendiculata</name>
    <dbReference type="NCBI Taxonomy" id="2587402"/>
    <lineage>
        <taxon>Eukaryota</taxon>
        <taxon>Fungi</taxon>
        <taxon>Dikarya</taxon>
        <taxon>Ascomycota</taxon>
        <taxon>Pezizomycotina</taxon>
        <taxon>Sordariomycetes</taxon>
        <taxon>Sordariomycetidae</taxon>
        <taxon>Sordariales</taxon>
        <taxon>Chaetomiaceae</taxon>
        <taxon>Parathielavia</taxon>
    </lineage>
</organism>
<dbReference type="EMBL" id="MU853224">
    <property type="protein sequence ID" value="KAK4127562.1"/>
    <property type="molecule type" value="Genomic_DNA"/>
</dbReference>
<evidence type="ECO:0000256" key="1">
    <source>
        <dbReference type="ARBA" id="ARBA00023002"/>
    </source>
</evidence>
<reference evidence="2" key="1">
    <citation type="journal article" date="2023" name="Mol. Phylogenet. Evol.">
        <title>Genome-scale phylogeny and comparative genomics of the fungal order Sordariales.</title>
        <authorList>
            <person name="Hensen N."/>
            <person name="Bonometti L."/>
            <person name="Westerberg I."/>
            <person name="Brannstrom I.O."/>
            <person name="Guillou S."/>
            <person name="Cros-Aarteil S."/>
            <person name="Calhoun S."/>
            <person name="Haridas S."/>
            <person name="Kuo A."/>
            <person name="Mondo S."/>
            <person name="Pangilinan J."/>
            <person name="Riley R."/>
            <person name="LaButti K."/>
            <person name="Andreopoulos B."/>
            <person name="Lipzen A."/>
            <person name="Chen C."/>
            <person name="Yan M."/>
            <person name="Daum C."/>
            <person name="Ng V."/>
            <person name="Clum A."/>
            <person name="Steindorff A."/>
            <person name="Ohm R.A."/>
            <person name="Martin F."/>
            <person name="Silar P."/>
            <person name="Natvig D.O."/>
            <person name="Lalanne C."/>
            <person name="Gautier V."/>
            <person name="Ament-Velasquez S.L."/>
            <person name="Kruys A."/>
            <person name="Hutchinson M.I."/>
            <person name="Powell A.J."/>
            <person name="Barry K."/>
            <person name="Miller A.N."/>
            <person name="Grigoriev I.V."/>
            <person name="Debuchy R."/>
            <person name="Gladieux P."/>
            <person name="Hiltunen Thoren M."/>
            <person name="Johannesson H."/>
        </authorList>
    </citation>
    <scope>NUCLEOTIDE SEQUENCE</scope>
    <source>
        <strain evidence="2">CBS 731.68</strain>
    </source>
</reference>
<dbReference type="InterPro" id="IPR002347">
    <property type="entry name" value="SDR_fam"/>
</dbReference>
<dbReference type="Gene3D" id="3.40.50.720">
    <property type="entry name" value="NAD(P)-binding Rossmann-like Domain"/>
    <property type="match status" value="1"/>
</dbReference>
<accession>A0AAN6U6W9</accession>
<keyword evidence="3" id="KW-1185">Reference proteome</keyword>
<proteinExistence type="predicted"/>
<dbReference type="PANTHER" id="PTHR43157">
    <property type="entry name" value="PHOSPHATIDYLINOSITOL-GLYCAN BIOSYNTHESIS CLASS F PROTEIN-RELATED"/>
    <property type="match status" value="1"/>
</dbReference>
<dbReference type="GO" id="GO:0016491">
    <property type="term" value="F:oxidoreductase activity"/>
    <property type="evidence" value="ECO:0007669"/>
    <property type="project" value="UniProtKB-KW"/>
</dbReference>
<dbReference type="Pfam" id="PF00106">
    <property type="entry name" value="adh_short"/>
    <property type="match status" value="1"/>
</dbReference>
<dbReference type="RefSeq" id="XP_062651333.1">
    <property type="nucleotide sequence ID" value="XM_062787730.1"/>
</dbReference>
<dbReference type="SUPFAM" id="SSF51735">
    <property type="entry name" value="NAD(P)-binding Rossmann-fold domains"/>
    <property type="match status" value="1"/>
</dbReference>
<reference evidence="2" key="2">
    <citation type="submission" date="2023-05" db="EMBL/GenBank/DDBJ databases">
        <authorList>
            <consortium name="Lawrence Berkeley National Laboratory"/>
            <person name="Steindorff A."/>
            <person name="Hensen N."/>
            <person name="Bonometti L."/>
            <person name="Westerberg I."/>
            <person name="Brannstrom I.O."/>
            <person name="Guillou S."/>
            <person name="Cros-Aarteil S."/>
            <person name="Calhoun S."/>
            <person name="Haridas S."/>
            <person name="Kuo A."/>
            <person name="Mondo S."/>
            <person name="Pangilinan J."/>
            <person name="Riley R."/>
            <person name="Labutti K."/>
            <person name="Andreopoulos B."/>
            <person name="Lipzen A."/>
            <person name="Chen C."/>
            <person name="Yanf M."/>
            <person name="Daum C."/>
            <person name="Ng V."/>
            <person name="Clum A."/>
            <person name="Ohm R."/>
            <person name="Martin F."/>
            <person name="Silar P."/>
            <person name="Natvig D."/>
            <person name="Lalanne C."/>
            <person name="Gautier V."/>
            <person name="Ament-Velasquez S.L."/>
            <person name="Kruys A."/>
            <person name="Hutchinson M.I."/>
            <person name="Powell A.J."/>
            <person name="Barry K."/>
            <person name="Miller A.N."/>
            <person name="Grigoriev I.V."/>
            <person name="Debuchy R."/>
            <person name="Gladieux P."/>
            <person name="Thoren M.H."/>
            <person name="Johannesson H."/>
        </authorList>
    </citation>
    <scope>NUCLEOTIDE SEQUENCE</scope>
    <source>
        <strain evidence="2">CBS 731.68</strain>
    </source>
</reference>
<dbReference type="InterPro" id="IPR036291">
    <property type="entry name" value="NAD(P)-bd_dom_sf"/>
</dbReference>
<feature type="non-terminal residue" evidence="2">
    <location>
        <position position="327"/>
    </location>
</feature>
<evidence type="ECO:0000313" key="2">
    <source>
        <dbReference type="EMBL" id="KAK4127562.1"/>
    </source>
</evidence>
<dbReference type="PANTHER" id="PTHR43157:SF22">
    <property type="entry name" value="SHORT-CHAIN DEHYDROGENASE_REDUCTASE PHMF"/>
    <property type="match status" value="1"/>
</dbReference>
<dbReference type="Proteomes" id="UP001302602">
    <property type="component" value="Unassembled WGS sequence"/>
</dbReference>